<feature type="domain" description="SIS" evidence="1">
    <location>
        <begin position="36"/>
        <end position="198"/>
    </location>
</feature>
<dbReference type="CDD" id="cd05006">
    <property type="entry name" value="SIS_GmhA"/>
    <property type="match status" value="1"/>
</dbReference>
<evidence type="ECO:0000313" key="3">
    <source>
        <dbReference type="Proteomes" id="UP000235005"/>
    </source>
</evidence>
<dbReference type="InterPro" id="IPR001347">
    <property type="entry name" value="SIS_dom"/>
</dbReference>
<dbReference type="InterPro" id="IPR035461">
    <property type="entry name" value="GmhA/DiaA"/>
</dbReference>
<dbReference type="GO" id="GO:0097367">
    <property type="term" value="F:carbohydrate derivative binding"/>
    <property type="evidence" value="ECO:0007669"/>
    <property type="project" value="InterPro"/>
</dbReference>
<accession>A0A2N5X7B7</accession>
<reference evidence="2 3" key="1">
    <citation type="submission" date="2018-01" db="EMBL/GenBank/DDBJ databases">
        <title>The draft genome sequence of Halioglobus lutimaris HF004.</title>
        <authorList>
            <person name="Du Z.-J."/>
            <person name="Shi M.-J."/>
        </authorList>
    </citation>
    <scope>NUCLEOTIDE SEQUENCE [LARGE SCALE GENOMIC DNA]</scope>
    <source>
        <strain evidence="2 3">HF004</strain>
    </source>
</reference>
<dbReference type="RefSeq" id="WP_084179623.1">
    <property type="nucleotide sequence ID" value="NZ_PKUS01000002.1"/>
</dbReference>
<dbReference type="AlphaFoldDB" id="A0A2N5X7B7"/>
<dbReference type="PROSITE" id="PS51464">
    <property type="entry name" value="SIS"/>
    <property type="match status" value="1"/>
</dbReference>
<protein>
    <submittedName>
        <fullName evidence="2">SIS domain-containing protein</fullName>
    </submittedName>
</protein>
<evidence type="ECO:0000313" key="2">
    <source>
        <dbReference type="EMBL" id="PLW70384.1"/>
    </source>
</evidence>
<evidence type="ECO:0000259" key="1">
    <source>
        <dbReference type="PROSITE" id="PS51464"/>
    </source>
</evidence>
<gene>
    <name evidence="2" type="ORF">C0039_04065</name>
</gene>
<dbReference type="InterPro" id="IPR050099">
    <property type="entry name" value="SIS_GmhA/DiaA_subfam"/>
</dbReference>
<proteinExistence type="predicted"/>
<comment type="caution">
    <text evidence="2">The sequence shown here is derived from an EMBL/GenBank/DDBJ whole genome shotgun (WGS) entry which is preliminary data.</text>
</comment>
<dbReference type="OrthoDB" id="9810929at2"/>
<dbReference type="PANTHER" id="PTHR30390">
    <property type="entry name" value="SEDOHEPTULOSE 7-PHOSPHATE ISOMERASE / DNAA INITIATOR-ASSOCIATING FACTOR FOR REPLICATION INITIATION"/>
    <property type="match status" value="1"/>
</dbReference>
<dbReference type="InterPro" id="IPR046348">
    <property type="entry name" value="SIS_dom_sf"/>
</dbReference>
<name>A0A2N5X7B7_9GAMM</name>
<dbReference type="PANTHER" id="PTHR30390:SF6">
    <property type="entry name" value="DNAA INITIATOR-ASSOCIATING PROTEIN DIAA"/>
    <property type="match status" value="1"/>
</dbReference>
<dbReference type="EMBL" id="PKUS01000002">
    <property type="protein sequence ID" value="PLW70384.1"/>
    <property type="molecule type" value="Genomic_DNA"/>
</dbReference>
<dbReference type="SUPFAM" id="SSF53697">
    <property type="entry name" value="SIS domain"/>
    <property type="match status" value="1"/>
</dbReference>
<sequence length="199" mass="21075">MDHYQNIAARFQQTIENIAMSVDQLAEPIAQASELMTQVLLHDGRLFSAGNGVDAVISQLLVTSLIGRLDQERPALPAFNLCADGAGITAVLSDEGPADIFSRPLRALAQEGDLLLALHSGGDPAAVVAAVEAAHDRGMLVVAITCDDGAALSSVLQTGDANIAINAARRSQRVELQTIVVQCLCELIEQNLFGNYQEN</sequence>
<dbReference type="GO" id="GO:1901135">
    <property type="term" value="P:carbohydrate derivative metabolic process"/>
    <property type="evidence" value="ECO:0007669"/>
    <property type="project" value="InterPro"/>
</dbReference>
<keyword evidence="3" id="KW-1185">Reference proteome</keyword>
<organism evidence="2 3">
    <name type="scientific">Pseudohalioglobus lutimaris</name>
    <dbReference type="NCBI Taxonomy" id="1737061"/>
    <lineage>
        <taxon>Bacteria</taxon>
        <taxon>Pseudomonadati</taxon>
        <taxon>Pseudomonadota</taxon>
        <taxon>Gammaproteobacteria</taxon>
        <taxon>Cellvibrionales</taxon>
        <taxon>Halieaceae</taxon>
        <taxon>Pseudohalioglobus</taxon>
    </lineage>
</organism>
<dbReference type="Pfam" id="PF13580">
    <property type="entry name" value="SIS_2"/>
    <property type="match status" value="1"/>
</dbReference>
<dbReference type="Proteomes" id="UP000235005">
    <property type="component" value="Unassembled WGS sequence"/>
</dbReference>
<dbReference type="Gene3D" id="3.40.50.10490">
    <property type="entry name" value="Glucose-6-phosphate isomerase like protein, domain 1"/>
    <property type="match status" value="1"/>
</dbReference>